<proteinExistence type="predicted"/>
<dbReference type="EMBL" id="BARW01029657">
    <property type="protein sequence ID" value="GAJ11850.1"/>
    <property type="molecule type" value="Genomic_DNA"/>
</dbReference>
<accession>X1VR28</accession>
<protein>
    <submittedName>
        <fullName evidence="1">Uncharacterized protein</fullName>
    </submittedName>
</protein>
<reference evidence="1" key="1">
    <citation type="journal article" date="2014" name="Front. Microbiol.">
        <title>High frequency of phylogenetically diverse reductive dehalogenase-homologous genes in deep subseafloor sedimentary metagenomes.</title>
        <authorList>
            <person name="Kawai M."/>
            <person name="Futagami T."/>
            <person name="Toyoda A."/>
            <person name="Takaki Y."/>
            <person name="Nishi S."/>
            <person name="Hori S."/>
            <person name="Arai W."/>
            <person name="Tsubouchi T."/>
            <person name="Morono Y."/>
            <person name="Uchiyama I."/>
            <person name="Ito T."/>
            <person name="Fujiyama A."/>
            <person name="Inagaki F."/>
            <person name="Takami H."/>
        </authorList>
    </citation>
    <scope>NUCLEOTIDE SEQUENCE</scope>
    <source>
        <strain evidence="1">Expedition CK06-06</strain>
    </source>
</reference>
<evidence type="ECO:0000313" key="1">
    <source>
        <dbReference type="EMBL" id="GAJ11850.1"/>
    </source>
</evidence>
<feature type="non-terminal residue" evidence="1">
    <location>
        <position position="1"/>
    </location>
</feature>
<sequence length="108" mass="11986">AMKGSKFCYLHNPAIRKEQKKLDQTRGGANRRALTVAEPLPPITLKTPKDVVLLLVDTINRVRAGELDVKVANCLGVLTGHLIKALEVAQLNDKLEAFEQLILKKRGY</sequence>
<dbReference type="AlphaFoldDB" id="X1VR28"/>
<gene>
    <name evidence="1" type="ORF">S12H4_47599</name>
</gene>
<comment type="caution">
    <text evidence="1">The sequence shown here is derived from an EMBL/GenBank/DDBJ whole genome shotgun (WGS) entry which is preliminary data.</text>
</comment>
<name>X1VR28_9ZZZZ</name>
<organism evidence="1">
    <name type="scientific">marine sediment metagenome</name>
    <dbReference type="NCBI Taxonomy" id="412755"/>
    <lineage>
        <taxon>unclassified sequences</taxon>
        <taxon>metagenomes</taxon>
        <taxon>ecological metagenomes</taxon>
    </lineage>
</organism>